<dbReference type="PANTHER" id="PTHR46847">
    <property type="entry name" value="D-ALLOSE-BINDING PERIPLASMIC PROTEIN-RELATED"/>
    <property type="match status" value="1"/>
</dbReference>
<dbReference type="SUPFAM" id="SSF53822">
    <property type="entry name" value="Periplasmic binding protein-like I"/>
    <property type="match status" value="1"/>
</dbReference>
<dbReference type="InterPro" id="IPR025997">
    <property type="entry name" value="SBP_2_dom"/>
</dbReference>
<evidence type="ECO:0000313" key="6">
    <source>
        <dbReference type="EMBL" id="MFC3227721.1"/>
    </source>
</evidence>
<comment type="subcellular location">
    <subcellularLocation>
        <location evidence="1">Cell envelope</location>
    </subcellularLocation>
</comment>
<evidence type="ECO:0000256" key="1">
    <source>
        <dbReference type="ARBA" id="ARBA00004196"/>
    </source>
</evidence>
<dbReference type="CDD" id="cd19996">
    <property type="entry name" value="PBP1_ABC_sugar_binding-like"/>
    <property type="match status" value="1"/>
</dbReference>
<evidence type="ECO:0000256" key="4">
    <source>
        <dbReference type="SAM" id="SignalP"/>
    </source>
</evidence>
<dbReference type="EMBL" id="JBHRTR010000025">
    <property type="protein sequence ID" value="MFC3227721.1"/>
    <property type="molecule type" value="Genomic_DNA"/>
</dbReference>
<protein>
    <submittedName>
        <fullName evidence="6">ABC transporter substrate-binding protein</fullName>
    </submittedName>
</protein>
<feature type="chain" id="PRO_5045101590" evidence="4">
    <location>
        <begin position="23"/>
        <end position="354"/>
    </location>
</feature>
<comment type="caution">
    <text evidence="6">The sequence shown here is derived from an EMBL/GenBank/DDBJ whole genome shotgun (WGS) entry which is preliminary data.</text>
</comment>
<feature type="signal peptide" evidence="4">
    <location>
        <begin position="1"/>
        <end position="22"/>
    </location>
</feature>
<name>A0ABV7L026_9PROT</name>
<comment type="similarity">
    <text evidence="2">Belongs to the bacterial solute-binding protein 2 family.</text>
</comment>
<dbReference type="Proteomes" id="UP001595528">
    <property type="component" value="Unassembled WGS sequence"/>
</dbReference>
<dbReference type="InterPro" id="IPR028082">
    <property type="entry name" value="Peripla_BP_I"/>
</dbReference>
<dbReference type="Pfam" id="PF13407">
    <property type="entry name" value="Peripla_BP_4"/>
    <property type="match status" value="1"/>
</dbReference>
<sequence>MRPIVSALGLSLLIATAAPVLAADEVELLPDGLMTPTTEEMVPADKYKKDPPWTIGMSFGGVGNSWIVQMIQEAKYVAAQNPKIGEFIFVEANWQPAKQVSDMEDLITRKVDALIVGPIAFPLVKTQVDAAIAAGIPVITFGVSDGELNSTTEIMGGGEEFGRVGGEFLRDKLGGEGTVWAFRGVAGVGEETLRYNGFVKSLEGSDIKIGAEVFGDWNYAKGKQLCENLVLSGQPVDGIWFSGAEMTRACIDVFQDTGKPMVPMTGEGNNGFLKVWSESGIDSVAPVFTPGLGPAVVRAAVALLEGKPVYKTYFSSPPPITNANLSDYVRDDLNDAFWVPSTLPEDEIQKTFKR</sequence>
<evidence type="ECO:0000313" key="7">
    <source>
        <dbReference type="Proteomes" id="UP001595528"/>
    </source>
</evidence>
<proteinExistence type="inferred from homology"/>
<keyword evidence="3 4" id="KW-0732">Signal</keyword>
<evidence type="ECO:0000256" key="3">
    <source>
        <dbReference type="ARBA" id="ARBA00022729"/>
    </source>
</evidence>
<accession>A0ABV7L026</accession>
<evidence type="ECO:0000256" key="2">
    <source>
        <dbReference type="ARBA" id="ARBA00007639"/>
    </source>
</evidence>
<feature type="domain" description="Periplasmic binding protein" evidence="5">
    <location>
        <begin position="55"/>
        <end position="307"/>
    </location>
</feature>
<organism evidence="6 7">
    <name type="scientific">Marinibaculum pumilum</name>
    <dbReference type="NCBI Taxonomy" id="1766165"/>
    <lineage>
        <taxon>Bacteria</taxon>
        <taxon>Pseudomonadati</taxon>
        <taxon>Pseudomonadota</taxon>
        <taxon>Alphaproteobacteria</taxon>
        <taxon>Rhodospirillales</taxon>
        <taxon>Rhodospirillaceae</taxon>
        <taxon>Marinibaculum</taxon>
    </lineage>
</organism>
<gene>
    <name evidence="6" type="ORF">ACFOGJ_10790</name>
</gene>
<evidence type="ECO:0000259" key="5">
    <source>
        <dbReference type="Pfam" id="PF13407"/>
    </source>
</evidence>
<dbReference type="PANTHER" id="PTHR46847:SF1">
    <property type="entry name" value="D-ALLOSE-BINDING PERIPLASMIC PROTEIN-RELATED"/>
    <property type="match status" value="1"/>
</dbReference>
<reference evidence="7" key="1">
    <citation type="journal article" date="2019" name="Int. J. Syst. Evol. Microbiol.">
        <title>The Global Catalogue of Microorganisms (GCM) 10K type strain sequencing project: providing services to taxonomists for standard genome sequencing and annotation.</title>
        <authorList>
            <consortium name="The Broad Institute Genomics Platform"/>
            <consortium name="The Broad Institute Genome Sequencing Center for Infectious Disease"/>
            <person name="Wu L."/>
            <person name="Ma J."/>
        </authorList>
    </citation>
    <scope>NUCLEOTIDE SEQUENCE [LARGE SCALE GENOMIC DNA]</scope>
    <source>
        <strain evidence="7">KCTC 42964</strain>
    </source>
</reference>
<dbReference type="RefSeq" id="WP_379900131.1">
    <property type="nucleotide sequence ID" value="NZ_JBHRTR010000025.1"/>
</dbReference>
<dbReference type="Gene3D" id="3.40.50.2300">
    <property type="match status" value="2"/>
</dbReference>
<keyword evidence="7" id="KW-1185">Reference proteome</keyword>